<keyword evidence="2" id="KW-1185">Reference proteome</keyword>
<dbReference type="InterPro" id="IPR000944">
    <property type="entry name" value="Tscrpt_reg_Rrf2"/>
</dbReference>
<proteinExistence type="predicted"/>
<dbReference type="Pfam" id="PF02082">
    <property type="entry name" value="Rrf2"/>
    <property type="match status" value="1"/>
</dbReference>
<dbReference type="PANTHER" id="PTHR33221">
    <property type="entry name" value="WINGED HELIX-TURN-HELIX TRANSCRIPTIONAL REGULATOR, RRF2 FAMILY"/>
    <property type="match status" value="1"/>
</dbReference>
<dbReference type="Gene3D" id="1.10.10.10">
    <property type="entry name" value="Winged helix-like DNA-binding domain superfamily/Winged helix DNA-binding domain"/>
    <property type="match status" value="1"/>
</dbReference>
<evidence type="ECO:0000313" key="2">
    <source>
        <dbReference type="Proteomes" id="UP000593892"/>
    </source>
</evidence>
<dbReference type="EMBL" id="CP063849">
    <property type="protein sequence ID" value="QOY90222.1"/>
    <property type="molecule type" value="Genomic_DNA"/>
</dbReference>
<accession>A0A7S7NUV6</accession>
<dbReference type="GO" id="GO:0003700">
    <property type="term" value="F:DNA-binding transcription factor activity"/>
    <property type="evidence" value="ECO:0007669"/>
    <property type="project" value="TreeGrafter"/>
</dbReference>
<dbReference type="PANTHER" id="PTHR33221:SF2">
    <property type="entry name" value="TRANSCRIPTIONAL REGULATOR"/>
    <property type="match status" value="1"/>
</dbReference>
<dbReference type="KEGG" id="pfer:IRI77_09790"/>
<name>A0A7S7NUV6_PALFE</name>
<dbReference type="AlphaFoldDB" id="A0A7S7NUV6"/>
<gene>
    <name evidence="1" type="ORF">IRI77_09790</name>
</gene>
<protein>
    <submittedName>
        <fullName evidence="1">Rrf2 family transcriptional regulator</fullName>
    </submittedName>
</protein>
<dbReference type="InterPro" id="IPR036388">
    <property type="entry name" value="WH-like_DNA-bd_sf"/>
</dbReference>
<dbReference type="GO" id="GO:0005829">
    <property type="term" value="C:cytosol"/>
    <property type="evidence" value="ECO:0007669"/>
    <property type="project" value="TreeGrafter"/>
</dbReference>
<evidence type="ECO:0000313" key="1">
    <source>
        <dbReference type="EMBL" id="QOY90222.1"/>
    </source>
</evidence>
<dbReference type="SUPFAM" id="SSF46785">
    <property type="entry name" value="Winged helix' DNA-binding domain"/>
    <property type="match status" value="1"/>
</dbReference>
<organism evidence="1 2">
    <name type="scientific">Paludibaculum fermentans</name>
    <dbReference type="NCBI Taxonomy" id="1473598"/>
    <lineage>
        <taxon>Bacteria</taxon>
        <taxon>Pseudomonadati</taxon>
        <taxon>Acidobacteriota</taxon>
        <taxon>Terriglobia</taxon>
        <taxon>Bryobacterales</taxon>
        <taxon>Bryobacteraceae</taxon>
        <taxon>Paludibaculum</taxon>
    </lineage>
</organism>
<sequence length="156" mass="17040">MLKLTKKADYGLISLRHLAVHGRNRSASAKELAEAFRIPVPVLSKVLQKLVREGFLISEQGTNGGYRLSRDPSTITALEVIRAIDGPIILTTCFTEHGECDLSDQCTVREPLRRVHEGILRLLDSISITDLSADEEPPQSARAVKTGVLSLPVLAS</sequence>
<dbReference type="InterPro" id="IPR036390">
    <property type="entry name" value="WH_DNA-bd_sf"/>
</dbReference>
<dbReference type="NCBIfam" id="TIGR00738">
    <property type="entry name" value="rrf2_super"/>
    <property type="match status" value="1"/>
</dbReference>
<dbReference type="PROSITE" id="PS51197">
    <property type="entry name" value="HTH_RRF2_2"/>
    <property type="match status" value="1"/>
</dbReference>
<reference evidence="1 2" key="1">
    <citation type="submission" date="2020-10" db="EMBL/GenBank/DDBJ databases">
        <title>Complete genome sequence of Paludibaculum fermentans P105T, a facultatively anaerobic acidobacterium capable of dissimilatory Fe(III) reduction.</title>
        <authorList>
            <person name="Dedysh S.N."/>
            <person name="Beletsky A.V."/>
            <person name="Kulichevskaya I.S."/>
            <person name="Mardanov A.V."/>
            <person name="Ravin N.V."/>
        </authorList>
    </citation>
    <scope>NUCLEOTIDE SEQUENCE [LARGE SCALE GENOMIC DNA]</scope>
    <source>
        <strain evidence="1 2">P105</strain>
    </source>
</reference>
<dbReference type="RefSeq" id="WP_194451887.1">
    <property type="nucleotide sequence ID" value="NZ_CP063849.1"/>
</dbReference>
<dbReference type="Proteomes" id="UP000593892">
    <property type="component" value="Chromosome"/>
</dbReference>